<dbReference type="STRING" id="133385.A0A2T9Y6J6"/>
<accession>A0A2T9Y6J6</accession>
<dbReference type="InterPro" id="IPR057397">
    <property type="entry name" value="HEAT_5MP1_2"/>
</dbReference>
<protein>
    <recommendedName>
        <fullName evidence="1">W2 domain-containing protein</fullName>
    </recommendedName>
</protein>
<dbReference type="OrthoDB" id="1727522at2759"/>
<dbReference type="InterPro" id="IPR051245">
    <property type="entry name" value="eIF5-mimic_regulator"/>
</dbReference>
<evidence type="ECO:0000313" key="3">
    <source>
        <dbReference type="Proteomes" id="UP000245383"/>
    </source>
</evidence>
<dbReference type="Pfam" id="PF02020">
    <property type="entry name" value="W2"/>
    <property type="match status" value="1"/>
</dbReference>
<dbReference type="PANTHER" id="PTHR14208:SF2">
    <property type="entry name" value="PROTEIN KRASAVIETZ"/>
    <property type="match status" value="1"/>
</dbReference>
<reference evidence="2 3" key="1">
    <citation type="journal article" date="2018" name="MBio">
        <title>Comparative Genomics Reveals the Core Gene Toolbox for the Fungus-Insect Symbiosis.</title>
        <authorList>
            <person name="Wang Y."/>
            <person name="Stata M."/>
            <person name="Wang W."/>
            <person name="Stajich J.E."/>
            <person name="White M.M."/>
            <person name="Moncalvo J.M."/>
        </authorList>
    </citation>
    <scope>NUCLEOTIDE SEQUENCE [LARGE SCALE GENOMIC DNA]</scope>
    <source>
        <strain evidence="2 3">SWE-8-4</strain>
    </source>
</reference>
<proteinExistence type="predicted"/>
<evidence type="ECO:0000259" key="1">
    <source>
        <dbReference type="PROSITE" id="PS51363"/>
    </source>
</evidence>
<dbReference type="EMBL" id="MBFR01000428">
    <property type="protein sequence ID" value="PVU87947.1"/>
    <property type="molecule type" value="Genomic_DNA"/>
</dbReference>
<dbReference type="PROSITE" id="PS51363">
    <property type="entry name" value="W2"/>
    <property type="match status" value="1"/>
</dbReference>
<dbReference type="AlphaFoldDB" id="A0A2T9Y6J6"/>
<dbReference type="InterPro" id="IPR016024">
    <property type="entry name" value="ARM-type_fold"/>
</dbReference>
<evidence type="ECO:0000313" key="2">
    <source>
        <dbReference type="EMBL" id="PVU87947.1"/>
    </source>
</evidence>
<dbReference type="SUPFAM" id="SSF48371">
    <property type="entry name" value="ARM repeat"/>
    <property type="match status" value="1"/>
</dbReference>
<comment type="caution">
    <text evidence="2">The sequence shown here is derived from an EMBL/GenBank/DDBJ whole genome shotgun (WGS) entry which is preliminary data.</text>
</comment>
<dbReference type="InterPro" id="IPR003307">
    <property type="entry name" value="W2_domain"/>
</dbReference>
<sequence length="408" mass="47288">MSTQNIPKPSLNGANIKIRKRVNKANAKFEPETFRNSIFELVKDITDSNLDQISNKLDSAGNSLDYRKYGETFFELLVSGGLIAPGGIIEYDEEFGEISFSLFKLSNPEDPLPGAIAWVNLISKLTRRYKYLEKIFSETSTNIVEYINRYSEENNKKLATGFGLLYAEGLMSTDAIKTLQKEHLVKDGYALQFFTMLLRAYLKKQHVQNFFSILSRNRVELIDYFPFNKRTDEYFIRHFDSEDMHDIIKYKKDRQVVEFRDLLMQQIADIIGSEGDRKPIVIIIWDAIFSNIKWGVRSEVIEQQTFSSVKDYSILLASFTTSPKSEMALLKHIQLYCYEDAKLMRIFTQIIRILYEEDVLSYDAIVFWSTKGALPQGKSTFLKQMEKFLAVLESLEDESDEDQDSDEE</sequence>
<dbReference type="Pfam" id="PF25504">
    <property type="entry name" value="HEAT_5MP1_2"/>
    <property type="match status" value="1"/>
</dbReference>
<dbReference type="PANTHER" id="PTHR14208">
    <property type="entry name" value="BASIC LEUCINE ZIPPER AND W2 DOMAIN-CONTAINING PROTEIN"/>
    <property type="match status" value="1"/>
</dbReference>
<gene>
    <name evidence="2" type="ORF">BB561_006107</name>
</gene>
<dbReference type="Gene3D" id="1.25.40.180">
    <property type="match status" value="1"/>
</dbReference>
<organism evidence="2 3">
    <name type="scientific">Smittium simulii</name>
    <dbReference type="NCBI Taxonomy" id="133385"/>
    <lineage>
        <taxon>Eukaryota</taxon>
        <taxon>Fungi</taxon>
        <taxon>Fungi incertae sedis</taxon>
        <taxon>Zoopagomycota</taxon>
        <taxon>Kickxellomycotina</taxon>
        <taxon>Harpellomycetes</taxon>
        <taxon>Harpellales</taxon>
        <taxon>Legeriomycetaceae</taxon>
        <taxon>Smittium</taxon>
    </lineage>
</organism>
<dbReference type="GO" id="GO:0005737">
    <property type="term" value="C:cytoplasm"/>
    <property type="evidence" value="ECO:0007669"/>
    <property type="project" value="TreeGrafter"/>
</dbReference>
<dbReference type="GO" id="GO:0016020">
    <property type="term" value="C:membrane"/>
    <property type="evidence" value="ECO:0007669"/>
    <property type="project" value="TreeGrafter"/>
</dbReference>
<name>A0A2T9Y6J6_9FUNG</name>
<dbReference type="SMART" id="SM00515">
    <property type="entry name" value="eIF5C"/>
    <property type="match status" value="1"/>
</dbReference>
<keyword evidence="3" id="KW-1185">Reference proteome</keyword>
<dbReference type="Proteomes" id="UP000245383">
    <property type="component" value="Unassembled WGS sequence"/>
</dbReference>
<feature type="domain" description="W2" evidence="1">
    <location>
        <begin position="243"/>
        <end position="402"/>
    </location>
</feature>